<evidence type="ECO:0000256" key="10">
    <source>
        <dbReference type="ARBA" id="ARBA00023251"/>
    </source>
</evidence>
<evidence type="ECO:0000256" key="6">
    <source>
        <dbReference type="ARBA" id="ARBA00022692"/>
    </source>
</evidence>
<comment type="subcellular location">
    <subcellularLocation>
        <location evidence="1 14">Cell membrane</location>
        <topology evidence="1 14">Multi-pass membrane protein</topology>
    </subcellularLocation>
</comment>
<dbReference type="AlphaFoldDB" id="A0A163CQ83"/>
<feature type="transmembrane region" description="Helical" evidence="14">
    <location>
        <begin position="216"/>
        <end position="237"/>
    </location>
</feature>
<evidence type="ECO:0000256" key="12">
    <source>
        <dbReference type="ARBA" id="ARBA00032932"/>
    </source>
</evidence>
<keyword evidence="7 14" id="KW-0378">Hydrolase</keyword>
<organism evidence="15 16">
    <name type="scientific">Crenobacter luteus</name>
    <dbReference type="NCBI Taxonomy" id="1452487"/>
    <lineage>
        <taxon>Bacteria</taxon>
        <taxon>Pseudomonadati</taxon>
        <taxon>Pseudomonadota</taxon>
        <taxon>Betaproteobacteria</taxon>
        <taxon>Neisseriales</taxon>
        <taxon>Neisseriaceae</taxon>
        <taxon>Crenobacter</taxon>
    </lineage>
</organism>
<gene>
    <name evidence="14" type="primary">uppP</name>
    <name evidence="15" type="ORF">AVW16_11215</name>
</gene>
<evidence type="ECO:0000313" key="16">
    <source>
        <dbReference type="Proteomes" id="UP000076625"/>
    </source>
</evidence>
<dbReference type="GO" id="GO:0071555">
    <property type="term" value="P:cell wall organization"/>
    <property type="evidence" value="ECO:0007669"/>
    <property type="project" value="UniProtKB-KW"/>
</dbReference>
<keyword evidence="5 14" id="KW-1003">Cell membrane</keyword>
<dbReference type="PANTHER" id="PTHR30622">
    <property type="entry name" value="UNDECAPRENYL-DIPHOSPHATASE"/>
    <property type="match status" value="1"/>
</dbReference>
<dbReference type="STRING" id="1452487.AVW16_11215"/>
<feature type="transmembrane region" description="Helical" evidence="14">
    <location>
        <begin position="82"/>
        <end position="101"/>
    </location>
</feature>
<feature type="transmembrane region" description="Helical" evidence="14">
    <location>
        <begin position="249"/>
        <end position="268"/>
    </location>
</feature>
<dbReference type="GO" id="GO:0009252">
    <property type="term" value="P:peptidoglycan biosynthetic process"/>
    <property type="evidence" value="ECO:0007669"/>
    <property type="project" value="UniProtKB-KW"/>
</dbReference>
<dbReference type="Pfam" id="PF02673">
    <property type="entry name" value="BacA"/>
    <property type="match status" value="1"/>
</dbReference>
<keyword evidence="9 14" id="KW-0472">Membrane</keyword>
<sequence length="273" mass="30237">MDILLLAKALLLGLVEGMTEFLPISSTGHLIVIGDLINFQNDGKVFEVVIQLGAILAIVWEYRARFLRVACGLGRDRLANRFVLNLFIAFLPAAIMGMLFIKPIKAHFFNAISVATALIVGGLIILWVERRDNHVRVRTVDEMRPLDALKVGLAQVLALIPGTSRSGSTIIGGIAFGLSRQAATEFSFFLAVPVMFAATFYDIYKHYELFSSANVAVIGVGFVAAFFSAFVAVRGLIRFVSGHNYVPFAWYRIAFGLFILLSWQFGWIDWVVQ</sequence>
<dbReference type="NCBIfam" id="NF001389">
    <property type="entry name" value="PRK00281.1-2"/>
    <property type="match status" value="1"/>
</dbReference>
<evidence type="ECO:0000256" key="7">
    <source>
        <dbReference type="ARBA" id="ARBA00022801"/>
    </source>
</evidence>
<comment type="similarity">
    <text evidence="2 14">Belongs to the UppP family.</text>
</comment>
<keyword evidence="14" id="KW-0961">Cell wall biogenesis/degradation</keyword>
<dbReference type="NCBIfam" id="TIGR00753">
    <property type="entry name" value="undec_PP_bacA"/>
    <property type="match status" value="1"/>
</dbReference>
<evidence type="ECO:0000256" key="14">
    <source>
        <dbReference type="HAMAP-Rule" id="MF_01006"/>
    </source>
</evidence>
<evidence type="ECO:0000256" key="2">
    <source>
        <dbReference type="ARBA" id="ARBA00010621"/>
    </source>
</evidence>
<evidence type="ECO:0000256" key="13">
    <source>
        <dbReference type="ARBA" id="ARBA00047594"/>
    </source>
</evidence>
<comment type="function">
    <text evidence="14">Catalyzes the dephosphorylation of undecaprenyl diphosphate (UPP). Confers resistance to bacitracin.</text>
</comment>
<dbReference type="EC" id="3.6.1.27" evidence="3 14"/>
<evidence type="ECO:0000256" key="5">
    <source>
        <dbReference type="ARBA" id="ARBA00022475"/>
    </source>
</evidence>
<keyword evidence="6 14" id="KW-0812">Transmembrane</keyword>
<comment type="miscellaneous">
    <text evidence="14">Bacitracin is thought to be involved in the inhibition of peptidoglycan synthesis by sequestering undecaprenyl diphosphate, thereby reducing the pool of lipid carrier available.</text>
</comment>
<dbReference type="GO" id="GO:0008360">
    <property type="term" value="P:regulation of cell shape"/>
    <property type="evidence" value="ECO:0007669"/>
    <property type="project" value="UniProtKB-KW"/>
</dbReference>
<dbReference type="OrthoDB" id="9808289at2"/>
<protein>
    <recommendedName>
        <fullName evidence="4 14">Undecaprenyl-diphosphatase</fullName>
        <ecNumber evidence="3 14">3.6.1.27</ecNumber>
    </recommendedName>
    <alternativeName>
        <fullName evidence="12 14">Bacitracin resistance protein</fullName>
    </alternativeName>
    <alternativeName>
        <fullName evidence="11 14">Undecaprenyl pyrophosphate phosphatase</fullName>
    </alternativeName>
</protein>
<comment type="catalytic activity">
    <reaction evidence="13 14">
        <text>di-trans,octa-cis-undecaprenyl diphosphate + H2O = di-trans,octa-cis-undecaprenyl phosphate + phosphate + H(+)</text>
        <dbReference type="Rhea" id="RHEA:28094"/>
        <dbReference type="ChEBI" id="CHEBI:15377"/>
        <dbReference type="ChEBI" id="CHEBI:15378"/>
        <dbReference type="ChEBI" id="CHEBI:43474"/>
        <dbReference type="ChEBI" id="CHEBI:58405"/>
        <dbReference type="ChEBI" id="CHEBI:60392"/>
        <dbReference type="EC" id="3.6.1.27"/>
    </reaction>
</comment>
<dbReference type="NCBIfam" id="NF001390">
    <property type="entry name" value="PRK00281.1-4"/>
    <property type="match status" value="1"/>
</dbReference>
<reference evidence="16" key="1">
    <citation type="submission" date="2016-01" db="EMBL/GenBank/DDBJ databases">
        <title>Draft genome of Chromobacterium sp. F49.</title>
        <authorList>
            <person name="Hong K.W."/>
        </authorList>
    </citation>
    <scope>NUCLEOTIDE SEQUENCE [LARGE SCALE GENOMIC DNA]</scope>
    <source>
        <strain evidence="16">CN10</strain>
    </source>
</reference>
<evidence type="ECO:0000256" key="1">
    <source>
        <dbReference type="ARBA" id="ARBA00004651"/>
    </source>
</evidence>
<dbReference type="GO" id="GO:0046677">
    <property type="term" value="P:response to antibiotic"/>
    <property type="evidence" value="ECO:0007669"/>
    <property type="project" value="UniProtKB-UniRule"/>
</dbReference>
<evidence type="ECO:0000256" key="11">
    <source>
        <dbReference type="ARBA" id="ARBA00032707"/>
    </source>
</evidence>
<evidence type="ECO:0000256" key="3">
    <source>
        <dbReference type="ARBA" id="ARBA00012374"/>
    </source>
</evidence>
<dbReference type="InterPro" id="IPR003824">
    <property type="entry name" value="UppP"/>
</dbReference>
<name>A0A163CQ83_9NEIS</name>
<dbReference type="GO" id="GO:0050380">
    <property type="term" value="F:undecaprenyl-diphosphatase activity"/>
    <property type="evidence" value="ECO:0007669"/>
    <property type="project" value="UniProtKB-UniRule"/>
</dbReference>
<dbReference type="PANTHER" id="PTHR30622:SF3">
    <property type="entry name" value="UNDECAPRENYL-DIPHOSPHATASE"/>
    <property type="match status" value="1"/>
</dbReference>
<dbReference type="GO" id="GO:0005886">
    <property type="term" value="C:plasma membrane"/>
    <property type="evidence" value="ECO:0007669"/>
    <property type="project" value="UniProtKB-SubCell"/>
</dbReference>
<keyword evidence="14" id="KW-0133">Cell shape</keyword>
<accession>A0A163CQ83</accession>
<proteinExistence type="inferred from homology"/>
<dbReference type="RefSeq" id="WP_066612029.1">
    <property type="nucleotide sequence ID" value="NZ_LQQU01000017.1"/>
</dbReference>
<feature type="transmembrane region" description="Helical" evidence="14">
    <location>
        <begin position="107"/>
        <end position="128"/>
    </location>
</feature>
<dbReference type="EMBL" id="LQQU01000017">
    <property type="protein sequence ID" value="KZE32937.1"/>
    <property type="molecule type" value="Genomic_DNA"/>
</dbReference>
<feature type="transmembrane region" description="Helical" evidence="14">
    <location>
        <begin position="45"/>
        <end position="62"/>
    </location>
</feature>
<evidence type="ECO:0000256" key="4">
    <source>
        <dbReference type="ARBA" id="ARBA00021581"/>
    </source>
</evidence>
<evidence type="ECO:0000256" key="9">
    <source>
        <dbReference type="ARBA" id="ARBA00023136"/>
    </source>
</evidence>
<keyword evidence="16" id="KW-1185">Reference proteome</keyword>
<feature type="transmembrane region" description="Helical" evidence="14">
    <location>
        <begin position="186"/>
        <end position="204"/>
    </location>
</feature>
<keyword evidence="14" id="KW-0573">Peptidoglycan synthesis</keyword>
<keyword evidence="8 14" id="KW-1133">Transmembrane helix</keyword>
<evidence type="ECO:0000313" key="15">
    <source>
        <dbReference type="EMBL" id="KZE32937.1"/>
    </source>
</evidence>
<keyword evidence="10 14" id="KW-0046">Antibiotic resistance</keyword>
<dbReference type="Proteomes" id="UP000076625">
    <property type="component" value="Unassembled WGS sequence"/>
</dbReference>
<comment type="caution">
    <text evidence="15">The sequence shown here is derived from an EMBL/GenBank/DDBJ whole genome shotgun (WGS) entry which is preliminary data.</text>
</comment>
<evidence type="ECO:0000256" key="8">
    <source>
        <dbReference type="ARBA" id="ARBA00022989"/>
    </source>
</evidence>
<dbReference type="HAMAP" id="MF_01006">
    <property type="entry name" value="Undec_diphosphatase"/>
    <property type="match status" value="1"/>
</dbReference>